<dbReference type="InterPro" id="IPR036390">
    <property type="entry name" value="WH_DNA-bd_sf"/>
</dbReference>
<dbReference type="OrthoDB" id="9791752at2"/>
<proteinExistence type="predicted"/>
<reference evidence="7" key="1">
    <citation type="submission" date="2017-09" db="EMBL/GenBank/DDBJ databases">
        <authorList>
            <person name="Varghese N."/>
            <person name="Submissions S."/>
        </authorList>
    </citation>
    <scope>NUCLEOTIDE SEQUENCE [LARGE SCALE GENOMIC DNA]</scope>
    <source>
        <strain evidence="7">CGMCC 1.8913</strain>
    </source>
</reference>
<dbReference type="GO" id="GO:0003700">
    <property type="term" value="F:DNA-binding transcription factor activity"/>
    <property type="evidence" value="ECO:0007669"/>
    <property type="project" value="TreeGrafter"/>
</dbReference>
<keyword evidence="7" id="KW-1185">Reference proteome</keyword>
<dbReference type="InterPro" id="IPR014757">
    <property type="entry name" value="Tscrpt_reg_IclR_C"/>
</dbReference>
<keyword evidence="1" id="KW-0805">Transcription regulation</keyword>
<gene>
    <name evidence="6" type="ORF">SAMN05421503_0249</name>
</gene>
<evidence type="ECO:0000256" key="2">
    <source>
        <dbReference type="ARBA" id="ARBA00023125"/>
    </source>
</evidence>
<keyword evidence="2" id="KW-0238">DNA-binding</keyword>
<dbReference type="InterPro" id="IPR050707">
    <property type="entry name" value="HTH_MetabolicPath_Reg"/>
</dbReference>
<dbReference type="Pfam" id="PF01614">
    <property type="entry name" value="IclR_C"/>
    <property type="match status" value="1"/>
</dbReference>
<accession>A0A285N0N7</accession>
<dbReference type="AlphaFoldDB" id="A0A285N0N7"/>
<dbReference type="RefSeq" id="WP_097038490.1">
    <property type="nucleotide sequence ID" value="NZ_OBEK01000001.1"/>
</dbReference>
<dbReference type="SMART" id="SM00346">
    <property type="entry name" value="HTH_ICLR"/>
    <property type="match status" value="1"/>
</dbReference>
<dbReference type="GO" id="GO:0003677">
    <property type="term" value="F:DNA binding"/>
    <property type="evidence" value="ECO:0007669"/>
    <property type="project" value="UniProtKB-KW"/>
</dbReference>
<protein>
    <submittedName>
        <fullName evidence="6">Transcriptional regulator, IclR family</fullName>
    </submittedName>
</protein>
<name>A0A285N0N7_9BACI</name>
<keyword evidence="3" id="KW-0804">Transcription</keyword>
<evidence type="ECO:0000313" key="6">
    <source>
        <dbReference type="EMBL" id="SNZ03000.1"/>
    </source>
</evidence>
<evidence type="ECO:0000313" key="7">
    <source>
        <dbReference type="Proteomes" id="UP000219356"/>
    </source>
</evidence>
<dbReference type="PANTHER" id="PTHR30136">
    <property type="entry name" value="HELIX-TURN-HELIX TRANSCRIPTIONAL REGULATOR, ICLR FAMILY"/>
    <property type="match status" value="1"/>
</dbReference>
<dbReference type="EMBL" id="OBEK01000001">
    <property type="protein sequence ID" value="SNZ03000.1"/>
    <property type="molecule type" value="Genomic_DNA"/>
</dbReference>
<dbReference type="SUPFAM" id="SSF55781">
    <property type="entry name" value="GAF domain-like"/>
    <property type="match status" value="1"/>
</dbReference>
<dbReference type="GO" id="GO:0045892">
    <property type="term" value="P:negative regulation of DNA-templated transcription"/>
    <property type="evidence" value="ECO:0007669"/>
    <property type="project" value="TreeGrafter"/>
</dbReference>
<dbReference type="Gene3D" id="1.10.10.10">
    <property type="entry name" value="Winged helix-like DNA-binding domain superfamily/Winged helix DNA-binding domain"/>
    <property type="match status" value="1"/>
</dbReference>
<feature type="domain" description="HTH iclR-type" evidence="4">
    <location>
        <begin position="4"/>
        <end position="64"/>
    </location>
</feature>
<dbReference type="Proteomes" id="UP000219356">
    <property type="component" value="Unassembled WGS sequence"/>
</dbReference>
<dbReference type="InterPro" id="IPR036388">
    <property type="entry name" value="WH-like_DNA-bd_sf"/>
</dbReference>
<dbReference type="PROSITE" id="PS51077">
    <property type="entry name" value="HTH_ICLR"/>
    <property type="match status" value="1"/>
</dbReference>
<feature type="domain" description="IclR-ED" evidence="5">
    <location>
        <begin position="67"/>
        <end position="249"/>
    </location>
</feature>
<dbReference type="SUPFAM" id="SSF46785">
    <property type="entry name" value="Winged helix' DNA-binding domain"/>
    <property type="match status" value="1"/>
</dbReference>
<dbReference type="PROSITE" id="PS51078">
    <property type="entry name" value="ICLR_ED"/>
    <property type="match status" value="1"/>
</dbReference>
<dbReference type="InterPro" id="IPR005471">
    <property type="entry name" value="Tscrpt_reg_IclR_N"/>
</dbReference>
<evidence type="ECO:0000259" key="5">
    <source>
        <dbReference type="PROSITE" id="PS51078"/>
    </source>
</evidence>
<evidence type="ECO:0000256" key="3">
    <source>
        <dbReference type="ARBA" id="ARBA00023163"/>
    </source>
</evidence>
<dbReference type="Pfam" id="PF09339">
    <property type="entry name" value="HTH_IclR"/>
    <property type="match status" value="1"/>
</dbReference>
<sequence>MNEVGTLKKGLDIFLLILKQPNLTVLEIMNALGINKSTTYRLVNTLEQNQFIVRTDNNRYQLSNALTSMILQNENIPSYELDWKAVPAMKKLGQQTKETIYTGMLMDLEVVITQVINGQYTTRTHMEIGANSPIHHNAIGKCILAHLEETSRDRIINALSLEMYTENTIVTKEAFAKELQKIREVGYSVDDEEGELGVRCIAAPIWKNNKVIAAVALTGPSVRISTEKDDYHANLVQQCAKEITTSIAQDV</sequence>
<evidence type="ECO:0000259" key="4">
    <source>
        <dbReference type="PROSITE" id="PS51077"/>
    </source>
</evidence>
<evidence type="ECO:0000256" key="1">
    <source>
        <dbReference type="ARBA" id="ARBA00023015"/>
    </source>
</evidence>
<organism evidence="6 7">
    <name type="scientific">Terribacillus aidingensis</name>
    <dbReference type="NCBI Taxonomy" id="586416"/>
    <lineage>
        <taxon>Bacteria</taxon>
        <taxon>Bacillati</taxon>
        <taxon>Bacillota</taxon>
        <taxon>Bacilli</taxon>
        <taxon>Bacillales</taxon>
        <taxon>Bacillaceae</taxon>
        <taxon>Terribacillus</taxon>
    </lineage>
</organism>
<dbReference type="PANTHER" id="PTHR30136:SF24">
    <property type="entry name" value="HTH-TYPE TRANSCRIPTIONAL REPRESSOR ALLR"/>
    <property type="match status" value="1"/>
</dbReference>
<dbReference type="InterPro" id="IPR029016">
    <property type="entry name" value="GAF-like_dom_sf"/>
</dbReference>
<dbReference type="Gene3D" id="3.30.450.40">
    <property type="match status" value="1"/>
</dbReference>